<sequence>MARPKVAGRDMPSRHVRARGFKRDQKIPELAKERTESKKASSNRRVPIDPTIPSWKRGVYMAINSFLASHDVDRMGVANITTEDKENEHNESQNDNLGTIVEFQANASDNSSPTNGASV</sequence>
<protein>
    <submittedName>
        <fullName evidence="2">Uncharacterized protein</fullName>
    </submittedName>
</protein>
<evidence type="ECO:0000256" key="1">
    <source>
        <dbReference type="SAM" id="MobiDB-lite"/>
    </source>
</evidence>
<feature type="compositionally biased region" description="Polar residues" evidence="1">
    <location>
        <begin position="105"/>
        <end position="119"/>
    </location>
</feature>
<dbReference type="InParanoid" id="M1DSH1"/>
<proteinExistence type="predicted"/>
<accession>M1DSH1</accession>
<feature type="compositionally biased region" description="Basic and acidic residues" evidence="1">
    <location>
        <begin position="82"/>
        <end position="92"/>
    </location>
</feature>
<dbReference type="Proteomes" id="UP000011115">
    <property type="component" value="Unassembled WGS sequence"/>
</dbReference>
<keyword evidence="3" id="KW-1185">Reference proteome</keyword>
<organism evidence="2 3">
    <name type="scientific">Solanum tuberosum</name>
    <name type="common">Potato</name>
    <dbReference type="NCBI Taxonomy" id="4113"/>
    <lineage>
        <taxon>Eukaryota</taxon>
        <taxon>Viridiplantae</taxon>
        <taxon>Streptophyta</taxon>
        <taxon>Embryophyta</taxon>
        <taxon>Tracheophyta</taxon>
        <taxon>Spermatophyta</taxon>
        <taxon>Magnoliopsida</taxon>
        <taxon>eudicotyledons</taxon>
        <taxon>Gunneridae</taxon>
        <taxon>Pentapetalae</taxon>
        <taxon>asterids</taxon>
        <taxon>lamiids</taxon>
        <taxon>Solanales</taxon>
        <taxon>Solanaceae</taxon>
        <taxon>Solanoideae</taxon>
        <taxon>Solaneae</taxon>
        <taxon>Solanum</taxon>
    </lineage>
</organism>
<reference evidence="3" key="1">
    <citation type="journal article" date="2011" name="Nature">
        <title>Genome sequence and analysis of the tuber crop potato.</title>
        <authorList>
            <consortium name="The Potato Genome Sequencing Consortium"/>
        </authorList>
    </citation>
    <scope>NUCLEOTIDE SEQUENCE [LARGE SCALE GENOMIC DNA]</scope>
    <source>
        <strain evidence="3">cv. DM1-3 516 R44</strain>
    </source>
</reference>
<name>M1DSH1_SOLTU</name>
<dbReference type="HOGENOM" id="CLU_029307_7_3_1"/>
<reference evidence="2" key="2">
    <citation type="submission" date="2015-06" db="UniProtKB">
        <authorList>
            <consortium name="EnsemblPlants"/>
        </authorList>
    </citation>
    <scope>IDENTIFICATION</scope>
    <source>
        <strain evidence="2">DM1-3 516 R44</strain>
    </source>
</reference>
<dbReference type="AlphaFoldDB" id="M1DSH1"/>
<feature type="compositionally biased region" description="Basic and acidic residues" evidence="1">
    <location>
        <begin position="21"/>
        <end position="39"/>
    </location>
</feature>
<evidence type="ECO:0000313" key="3">
    <source>
        <dbReference type="Proteomes" id="UP000011115"/>
    </source>
</evidence>
<feature type="region of interest" description="Disordered" evidence="1">
    <location>
        <begin position="80"/>
        <end position="119"/>
    </location>
</feature>
<dbReference type="PaxDb" id="4113-PGSC0003DMT400093680"/>
<dbReference type="EnsemblPlants" id="PGSC0003DMT400093680">
    <property type="protein sequence ID" value="PGSC0003DMT400093680"/>
    <property type="gene ID" value="PGSC0003DMG400043251"/>
</dbReference>
<dbReference type="Gramene" id="PGSC0003DMT400093680">
    <property type="protein sequence ID" value="PGSC0003DMT400093680"/>
    <property type="gene ID" value="PGSC0003DMG400043251"/>
</dbReference>
<feature type="region of interest" description="Disordered" evidence="1">
    <location>
        <begin position="1"/>
        <end position="52"/>
    </location>
</feature>
<evidence type="ECO:0000313" key="2">
    <source>
        <dbReference type="EnsemblPlants" id="PGSC0003DMT400093680"/>
    </source>
</evidence>